<dbReference type="InterPro" id="IPR052315">
    <property type="entry name" value="MORN4"/>
</dbReference>
<dbReference type="EMBL" id="CASHTH010000677">
    <property type="protein sequence ID" value="CAI8006330.1"/>
    <property type="molecule type" value="Genomic_DNA"/>
</dbReference>
<evidence type="ECO:0000256" key="1">
    <source>
        <dbReference type="ARBA" id="ARBA00004316"/>
    </source>
</evidence>
<dbReference type="Pfam" id="PF02493">
    <property type="entry name" value="MORN"/>
    <property type="match status" value="4"/>
</dbReference>
<protein>
    <submittedName>
        <fullName evidence="4">MORN repeat-containing protein 4</fullName>
    </submittedName>
</protein>
<dbReference type="InterPro" id="IPR003409">
    <property type="entry name" value="MORN"/>
</dbReference>
<dbReference type="SMART" id="SM00698">
    <property type="entry name" value="MORN"/>
    <property type="match status" value="4"/>
</dbReference>
<dbReference type="PANTHER" id="PTHR46614">
    <property type="entry name" value="MORN REPEAT-CONTAINING PROTEIN 4"/>
    <property type="match status" value="1"/>
</dbReference>
<dbReference type="Proteomes" id="UP001174909">
    <property type="component" value="Unassembled WGS sequence"/>
</dbReference>
<keyword evidence="5" id="KW-1185">Reference proteome</keyword>
<comment type="subcellular location">
    <subcellularLocation>
        <location evidence="1">Cell projection</location>
    </subcellularLocation>
</comment>
<evidence type="ECO:0000313" key="4">
    <source>
        <dbReference type="EMBL" id="CAI8006330.1"/>
    </source>
</evidence>
<proteinExistence type="predicted"/>
<sequence>MNEMVSVAQISYGGGEVYDGEWDGEGRRHGRGRLVFSDGSKYKGQFKAGFFHGLGRLELAGGARYEGEFQLGKFQGHGVYYSIGGKYEGQFVDGQAKGKGLVTLPDGSHGNPRQEGIFQGERCTERRDVKEDIRRAVQAAAQARSLIEQYNL</sequence>
<dbReference type="SUPFAM" id="SSF82185">
    <property type="entry name" value="Histone H3 K4-specific methyltransferase SET7/9 N-terminal domain"/>
    <property type="match status" value="1"/>
</dbReference>
<dbReference type="GO" id="GO:0048678">
    <property type="term" value="P:response to axon injury"/>
    <property type="evidence" value="ECO:0007669"/>
    <property type="project" value="TreeGrafter"/>
</dbReference>
<comment type="caution">
    <text evidence="4">The sequence shown here is derived from an EMBL/GenBank/DDBJ whole genome shotgun (WGS) entry which is preliminary data.</text>
</comment>
<accession>A0AA35R7Q2</accession>
<reference evidence="4" key="1">
    <citation type="submission" date="2023-03" db="EMBL/GenBank/DDBJ databases">
        <authorList>
            <person name="Steffen K."/>
            <person name="Cardenas P."/>
        </authorList>
    </citation>
    <scope>NUCLEOTIDE SEQUENCE</scope>
</reference>
<organism evidence="4 5">
    <name type="scientific">Geodia barretti</name>
    <name type="common">Barrett's horny sponge</name>
    <dbReference type="NCBI Taxonomy" id="519541"/>
    <lineage>
        <taxon>Eukaryota</taxon>
        <taxon>Metazoa</taxon>
        <taxon>Porifera</taxon>
        <taxon>Demospongiae</taxon>
        <taxon>Heteroscleromorpha</taxon>
        <taxon>Tetractinellida</taxon>
        <taxon>Astrophorina</taxon>
        <taxon>Geodiidae</taxon>
        <taxon>Geodia</taxon>
    </lineage>
</organism>
<dbReference type="FunFam" id="2.20.110.10:FF:000002">
    <property type="entry name" value="Phosphatidylinositol 4-phosphate 5-kinase 8"/>
    <property type="match status" value="1"/>
</dbReference>
<dbReference type="GO" id="GO:0042995">
    <property type="term" value="C:cell projection"/>
    <property type="evidence" value="ECO:0007669"/>
    <property type="project" value="UniProtKB-SubCell"/>
</dbReference>
<dbReference type="PANTHER" id="PTHR46614:SF1">
    <property type="entry name" value="MORN REPEAT-CONTAINING PROTEIN 4"/>
    <property type="match status" value="1"/>
</dbReference>
<dbReference type="AlphaFoldDB" id="A0AA35R7Q2"/>
<evidence type="ECO:0000256" key="3">
    <source>
        <dbReference type="ARBA" id="ARBA00023273"/>
    </source>
</evidence>
<name>A0AA35R7Q2_GEOBA</name>
<dbReference type="Gene3D" id="2.20.110.10">
    <property type="entry name" value="Histone H3 K4-specific methyltransferase SET7/9 N-terminal domain"/>
    <property type="match status" value="2"/>
</dbReference>
<gene>
    <name evidence="4" type="ORF">GBAR_LOCUS4648</name>
</gene>
<evidence type="ECO:0000313" key="5">
    <source>
        <dbReference type="Proteomes" id="UP001174909"/>
    </source>
</evidence>
<keyword evidence="2" id="KW-0677">Repeat</keyword>
<evidence type="ECO:0000256" key="2">
    <source>
        <dbReference type="ARBA" id="ARBA00022737"/>
    </source>
</evidence>
<keyword evidence="3" id="KW-0966">Cell projection</keyword>